<dbReference type="GO" id="GO:0003729">
    <property type="term" value="F:mRNA binding"/>
    <property type="evidence" value="ECO:0007669"/>
    <property type="project" value="TreeGrafter"/>
</dbReference>
<dbReference type="EMBL" id="GEDC01010021">
    <property type="protein sequence ID" value="JAS27277.1"/>
    <property type="molecule type" value="Transcribed_RNA"/>
</dbReference>
<dbReference type="PANTHER" id="PTHR12269:SF1">
    <property type="entry name" value="EUKARYOTIC TRANSLATION INITIATION FACTOR 4E TRANSPORTER"/>
    <property type="match status" value="1"/>
</dbReference>
<comment type="subcellular location">
    <subcellularLocation>
        <location evidence="1">Cytoplasm</location>
    </subcellularLocation>
</comment>
<feature type="non-terminal residue" evidence="4">
    <location>
        <position position="1"/>
    </location>
</feature>
<gene>
    <name evidence="4" type="ORF">g.36168</name>
</gene>
<feature type="region of interest" description="Disordered" evidence="3">
    <location>
        <begin position="1"/>
        <end position="20"/>
    </location>
</feature>
<keyword evidence="2" id="KW-0963">Cytoplasm</keyword>
<dbReference type="PANTHER" id="PTHR12269">
    <property type="entry name" value="EUKARYOTIC TRANSLATION INITIATION FACTOR 4E TRANSPORTER"/>
    <property type="match status" value="1"/>
</dbReference>
<evidence type="ECO:0000313" key="4">
    <source>
        <dbReference type="EMBL" id="JAS27277.1"/>
    </source>
</evidence>
<dbReference type="AlphaFoldDB" id="A0A1B6DNN0"/>
<dbReference type="GO" id="GO:0017148">
    <property type="term" value="P:negative regulation of translation"/>
    <property type="evidence" value="ECO:0007669"/>
    <property type="project" value="TreeGrafter"/>
</dbReference>
<sequence length="112" mass="12799">IPPQSQYIPQQTNRLRNLPNFVATPPPQQWMNAQINYTPSSNQRNLRSANTFMNFQTNQGNQSVGNNLSKWFSPELLEKARAGKLPDIPAFSPTQTMLSVEELERQSVRNNK</sequence>
<protein>
    <submittedName>
        <fullName evidence="4">Uncharacterized protein</fullName>
    </submittedName>
</protein>
<evidence type="ECO:0000256" key="2">
    <source>
        <dbReference type="ARBA" id="ARBA00022490"/>
    </source>
</evidence>
<evidence type="ECO:0000256" key="3">
    <source>
        <dbReference type="SAM" id="MobiDB-lite"/>
    </source>
</evidence>
<proteinExistence type="predicted"/>
<feature type="compositionally biased region" description="Polar residues" evidence="3">
    <location>
        <begin position="1"/>
        <end position="15"/>
    </location>
</feature>
<dbReference type="GO" id="GO:0036464">
    <property type="term" value="C:cytoplasmic ribonucleoprotein granule"/>
    <property type="evidence" value="ECO:0007669"/>
    <property type="project" value="UniProtKB-ARBA"/>
</dbReference>
<name>A0A1B6DNN0_9HEMI</name>
<evidence type="ECO:0000256" key="1">
    <source>
        <dbReference type="ARBA" id="ARBA00004496"/>
    </source>
</evidence>
<reference evidence="4" key="1">
    <citation type="submission" date="2015-12" db="EMBL/GenBank/DDBJ databases">
        <title>De novo transcriptome assembly of four potential Pierce s Disease insect vectors from Arizona vineyards.</title>
        <authorList>
            <person name="Tassone E.E."/>
        </authorList>
    </citation>
    <scope>NUCLEOTIDE SEQUENCE</scope>
</reference>
<dbReference type="InterPro" id="IPR018862">
    <property type="entry name" value="eIF4E-T"/>
</dbReference>
<accession>A0A1B6DNN0</accession>
<organism evidence="4">
    <name type="scientific">Clastoptera arizonana</name>
    <name type="common">Arizona spittle bug</name>
    <dbReference type="NCBI Taxonomy" id="38151"/>
    <lineage>
        <taxon>Eukaryota</taxon>
        <taxon>Metazoa</taxon>
        <taxon>Ecdysozoa</taxon>
        <taxon>Arthropoda</taxon>
        <taxon>Hexapoda</taxon>
        <taxon>Insecta</taxon>
        <taxon>Pterygota</taxon>
        <taxon>Neoptera</taxon>
        <taxon>Paraneoptera</taxon>
        <taxon>Hemiptera</taxon>
        <taxon>Auchenorrhyncha</taxon>
        <taxon>Cercopoidea</taxon>
        <taxon>Clastopteridae</taxon>
        <taxon>Clastoptera</taxon>
    </lineage>
</organism>
<dbReference type="GO" id="GO:0005634">
    <property type="term" value="C:nucleus"/>
    <property type="evidence" value="ECO:0007669"/>
    <property type="project" value="TreeGrafter"/>
</dbReference>